<sequence>MDISSDFSEQKRTEKEQKIVANCRIFCVNSNWYA</sequence>
<dbReference type="EMBL" id="BPVZ01000088">
    <property type="protein sequence ID" value="GKV30678.1"/>
    <property type="molecule type" value="Genomic_DNA"/>
</dbReference>
<accession>A0AAV5L0P5</accession>
<keyword evidence="2" id="KW-1185">Reference proteome</keyword>
<name>A0AAV5L0P5_9ROSI</name>
<evidence type="ECO:0000313" key="1">
    <source>
        <dbReference type="EMBL" id="GKV30678.1"/>
    </source>
</evidence>
<organism evidence="1 2">
    <name type="scientific">Rubroshorea leprosula</name>
    <dbReference type="NCBI Taxonomy" id="152421"/>
    <lineage>
        <taxon>Eukaryota</taxon>
        <taxon>Viridiplantae</taxon>
        <taxon>Streptophyta</taxon>
        <taxon>Embryophyta</taxon>
        <taxon>Tracheophyta</taxon>
        <taxon>Spermatophyta</taxon>
        <taxon>Magnoliopsida</taxon>
        <taxon>eudicotyledons</taxon>
        <taxon>Gunneridae</taxon>
        <taxon>Pentapetalae</taxon>
        <taxon>rosids</taxon>
        <taxon>malvids</taxon>
        <taxon>Malvales</taxon>
        <taxon>Dipterocarpaceae</taxon>
        <taxon>Rubroshorea</taxon>
    </lineage>
</organism>
<proteinExistence type="predicted"/>
<dbReference type="Proteomes" id="UP001054252">
    <property type="component" value="Unassembled WGS sequence"/>
</dbReference>
<comment type="caution">
    <text evidence="1">The sequence shown here is derived from an EMBL/GenBank/DDBJ whole genome shotgun (WGS) entry which is preliminary data.</text>
</comment>
<reference evidence="1 2" key="1">
    <citation type="journal article" date="2021" name="Commun. Biol.">
        <title>The genome of Shorea leprosula (Dipterocarpaceae) highlights the ecological relevance of drought in aseasonal tropical rainforests.</title>
        <authorList>
            <person name="Ng K.K.S."/>
            <person name="Kobayashi M.J."/>
            <person name="Fawcett J.A."/>
            <person name="Hatakeyama M."/>
            <person name="Paape T."/>
            <person name="Ng C.H."/>
            <person name="Ang C.C."/>
            <person name="Tnah L.H."/>
            <person name="Lee C.T."/>
            <person name="Nishiyama T."/>
            <person name="Sese J."/>
            <person name="O'Brien M.J."/>
            <person name="Copetti D."/>
            <person name="Mohd Noor M.I."/>
            <person name="Ong R.C."/>
            <person name="Putra M."/>
            <person name="Sireger I.Z."/>
            <person name="Indrioko S."/>
            <person name="Kosugi Y."/>
            <person name="Izuno A."/>
            <person name="Isagi Y."/>
            <person name="Lee S.L."/>
            <person name="Shimizu K.K."/>
        </authorList>
    </citation>
    <scope>NUCLEOTIDE SEQUENCE [LARGE SCALE GENOMIC DNA]</scope>
    <source>
        <strain evidence="1">214</strain>
    </source>
</reference>
<dbReference type="AlphaFoldDB" id="A0AAV5L0P5"/>
<protein>
    <submittedName>
        <fullName evidence="1">Uncharacterized protein</fullName>
    </submittedName>
</protein>
<evidence type="ECO:0000313" key="2">
    <source>
        <dbReference type="Proteomes" id="UP001054252"/>
    </source>
</evidence>
<gene>
    <name evidence="1" type="ORF">SLEP1_g39464</name>
</gene>